<dbReference type="InterPro" id="IPR050816">
    <property type="entry name" value="Flavin-dep_Halogenase_NPB"/>
</dbReference>
<comment type="caution">
    <text evidence="1">The sequence shown here is derived from an EMBL/GenBank/DDBJ whole genome shotgun (WGS) entry which is preliminary data.</text>
</comment>
<dbReference type="GO" id="GO:0016491">
    <property type="term" value="F:oxidoreductase activity"/>
    <property type="evidence" value="ECO:0007669"/>
    <property type="project" value="UniProtKB-KW"/>
</dbReference>
<gene>
    <name evidence="1" type="ORF">ACG02S_04480</name>
</gene>
<organism evidence="1 2">
    <name type="scientific">Pelomonas dachongensis</name>
    <dbReference type="NCBI Taxonomy" id="3299029"/>
    <lineage>
        <taxon>Bacteria</taxon>
        <taxon>Pseudomonadati</taxon>
        <taxon>Pseudomonadota</taxon>
        <taxon>Betaproteobacteria</taxon>
        <taxon>Burkholderiales</taxon>
        <taxon>Sphaerotilaceae</taxon>
        <taxon>Roseateles</taxon>
    </lineage>
</organism>
<evidence type="ECO:0000313" key="2">
    <source>
        <dbReference type="Proteomes" id="UP001606300"/>
    </source>
</evidence>
<keyword evidence="1" id="KW-0560">Oxidoreductase</keyword>
<dbReference type="InterPro" id="IPR033856">
    <property type="entry name" value="Trp_halogen"/>
</dbReference>
<dbReference type="RefSeq" id="WP_394469227.1">
    <property type="nucleotide sequence ID" value="NZ_JBIGHY010000001.1"/>
</dbReference>
<dbReference type="Gene3D" id="3.50.50.60">
    <property type="entry name" value="FAD/NAD(P)-binding domain"/>
    <property type="match status" value="1"/>
</dbReference>
<dbReference type="InterPro" id="IPR036188">
    <property type="entry name" value="FAD/NAD-bd_sf"/>
</dbReference>
<dbReference type="PANTHER" id="PTHR43747">
    <property type="entry name" value="FAD-BINDING PROTEIN"/>
    <property type="match status" value="1"/>
</dbReference>
<name>A0ABW7EID4_9BURK</name>
<dbReference type="Proteomes" id="UP001606300">
    <property type="component" value="Unassembled WGS sequence"/>
</dbReference>
<dbReference type="EC" id="1.14.19.-" evidence="1"/>
<dbReference type="PANTHER" id="PTHR43747:SF4">
    <property type="entry name" value="FLAVIN-DEPENDENT TRYPTOPHAN HALOGENASE"/>
    <property type="match status" value="1"/>
</dbReference>
<protein>
    <submittedName>
        <fullName evidence="1">Tryptophan halogenase family protein</fullName>
        <ecNumber evidence="1">1.14.19.-</ecNumber>
    </submittedName>
</protein>
<sequence>MNDRLQHILVLGGGSAGWLVAALLAAEHPGLHITLIESSEQPPIGVGEGTWPSMRDTLRRIGLSETEFVRRCQMSFKQGSRFDGWATGAAGEHYYHPFMLPVGHGDVDPVPAWLAAEPAIAFADAVSPSPQLCDAGRAPKQPQTPEFGAVANYAYHFDAGLFGQALREHAVQKLGVRHIADHVEAVLTQDNGDIVSLQTRDHGAVSADLFIDCSGIASRLIGQHFGVPLKSERAVLFNDAALALQVPYAQPEAPLAPVTIATAWAKGWIWDIGLPSRRGVGAVYSRAHASDDEAHAALQAYLDRTGAPAERGTPRPICFDPGYRERFWVRNCLAIGLSSGFIEPLEASALALVELSAQRLCDELPMTRAGMDAVARRFNDDFGYRWGRVIDFLKLHYALSQRDDSDYWRAHRDPASWPQSLRDQLPLWRLRPPARHDFGRIDEVFPAASYQYILYGMGFRPDAAPAAAATLQAGRACFDEAARQVRRLVPALPSHRALIQHILQHGLPT</sequence>
<reference evidence="1 2" key="1">
    <citation type="submission" date="2024-09" db="EMBL/GenBank/DDBJ databases">
        <title>Novel species of the genus Pelomonas and Roseateles isolated from streams.</title>
        <authorList>
            <person name="Lu H."/>
        </authorList>
    </citation>
    <scope>NUCLEOTIDE SEQUENCE [LARGE SCALE GENOMIC DNA]</scope>
    <source>
        <strain evidence="1 2">DC23W</strain>
    </source>
</reference>
<evidence type="ECO:0000313" key="1">
    <source>
        <dbReference type="EMBL" id="MFG6413149.1"/>
    </source>
</evidence>
<dbReference type="Pfam" id="PF04820">
    <property type="entry name" value="Trp_halogenase"/>
    <property type="match status" value="1"/>
</dbReference>
<keyword evidence="2" id="KW-1185">Reference proteome</keyword>
<dbReference type="InterPro" id="IPR006905">
    <property type="entry name" value="Flavin_halogenase"/>
</dbReference>
<dbReference type="PIRSF" id="PIRSF011396">
    <property type="entry name" value="Trp_halogenase"/>
    <property type="match status" value="1"/>
</dbReference>
<dbReference type="SUPFAM" id="SSF51905">
    <property type="entry name" value="FAD/NAD(P)-binding domain"/>
    <property type="match status" value="1"/>
</dbReference>
<accession>A0ABW7EID4</accession>
<dbReference type="EMBL" id="JBIGHY010000001">
    <property type="protein sequence ID" value="MFG6413149.1"/>
    <property type="molecule type" value="Genomic_DNA"/>
</dbReference>
<proteinExistence type="predicted"/>